<evidence type="ECO:0000313" key="2">
    <source>
        <dbReference type="EMBL" id="EJP21662.1"/>
    </source>
</evidence>
<dbReference type="Gene3D" id="3.40.50.300">
    <property type="entry name" value="P-loop containing nucleotide triphosphate hydrolases"/>
    <property type="match status" value="2"/>
</dbReference>
<dbReference type="PATRIC" id="fig|1161421.3.peg.722"/>
<dbReference type="Proteomes" id="UP000006745">
    <property type="component" value="Unassembled WGS sequence"/>
</dbReference>
<dbReference type="InterPro" id="IPR003593">
    <property type="entry name" value="AAA+_ATPase"/>
</dbReference>
<dbReference type="SMART" id="SM00382">
    <property type="entry name" value="AAA"/>
    <property type="match status" value="1"/>
</dbReference>
<dbReference type="CDD" id="cd00267">
    <property type="entry name" value="ABC_ATPase"/>
    <property type="match status" value="1"/>
</dbReference>
<sequence>MRSFKIQGLHDSKTVSIHFNNAVNIFVGENGVGKTTVLNILYYLLSGNYVELKKIDFTKISIEFNDNEIIEFSKEEVMDYIDFPNEDEIYLKYSLWKFNDINRRGELDFHRVLKQKQLYGNNVVYERWMKDIDESIIHDVKNATDFKKLNHESLYKKNRINNRIPYNYFLYSLATIYDDSHLTHSHNGEYENPFKTFVSRIEAFKKDKKILYFPTYRRIEEEIFASNDITDLPFREEIKENLINFGMEDVKKQIDNILYGIKTVTSQNYEQMTTGLLNEYTTGNAFEFSELKKSDSETVRIALSRLGSKVEKRTIDIIIDKFEKDGLSEDKDKYLMNLLNKILENYSKLSDIDNRIKRFVDVVNKYFINKEFVYDQSSLDIAIYSREKKKIELNQLSSGEKQLVSIFSKILLEDKETIVLFDEPELSLSIEWQKEFLVDISNSNSLFFLVAVTHSPFIFENLFDNVSDFEVFSGDKNYDEE</sequence>
<dbReference type="InterPro" id="IPR041685">
    <property type="entry name" value="AAA_GajA/Old/RecF-like"/>
</dbReference>
<comment type="caution">
    <text evidence="2">The sequence shown here is derived from an EMBL/GenBank/DDBJ whole genome shotgun (WGS) entry which is preliminary data.</text>
</comment>
<dbReference type="AlphaFoldDB" id="J4UE78"/>
<gene>
    <name evidence="2" type="ORF">HMPREF1125_1991</name>
</gene>
<dbReference type="SUPFAM" id="SSF52540">
    <property type="entry name" value="P-loop containing nucleoside triphosphate hydrolases"/>
    <property type="match status" value="1"/>
</dbReference>
<proteinExistence type="predicted"/>
<evidence type="ECO:0000313" key="3">
    <source>
        <dbReference type="Proteomes" id="UP000006745"/>
    </source>
</evidence>
<dbReference type="PANTHER" id="PTHR43581:SF2">
    <property type="entry name" value="EXCINUCLEASE ATPASE SUBUNIT"/>
    <property type="match status" value="1"/>
</dbReference>
<reference evidence="2 3" key="1">
    <citation type="submission" date="2012-07" db="EMBL/GenBank/DDBJ databases">
        <authorList>
            <person name="Durkin A.S."/>
            <person name="McCorrison J."/>
            <person name="Torralba M."/>
            <person name="Gillis M."/>
            <person name="Methe B."/>
            <person name="Sutton G."/>
            <person name="Nelson K.E."/>
        </authorList>
    </citation>
    <scope>NUCLEOTIDE SEQUENCE [LARGE SCALE GENOMIC DNA]</scope>
    <source>
        <strain evidence="2 3">SK304</strain>
    </source>
</reference>
<dbReference type="PANTHER" id="PTHR43581">
    <property type="entry name" value="ATP/GTP PHOSPHATASE"/>
    <property type="match status" value="1"/>
</dbReference>
<dbReference type="InterPro" id="IPR051396">
    <property type="entry name" value="Bact_Antivir_Def_Nuclease"/>
</dbReference>
<name>J4UE78_STROR</name>
<dbReference type="InterPro" id="IPR027417">
    <property type="entry name" value="P-loop_NTPase"/>
</dbReference>
<organism evidence="2 3">
    <name type="scientific">Streptococcus oralis SK304</name>
    <dbReference type="NCBI Taxonomy" id="1161421"/>
    <lineage>
        <taxon>Bacteria</taxon>
        <taxon>Bacillati</taxon>
        <taxon>Bacillota</taxon>
        <taxon>Bacilli</taxon>
        <taxon>Lactobacillales</taxon>
        <taxon>Streptococcaceae</taxon>
        <taxon>Streptococcus</taxon>
    </lineage>
</organism>
<evidence type="ECO:0000259" key="1">
    <source>
        <dbReference type="SMART" id="SM00382"/>
    </source>
</evidence>
<dbReference type="EMBL" id="ALJN01000012">
    <property type="protein sequence ID" value="EJP21662.1"/>
    <property type="molecule type" value="Genomic_DNA"/>
</dbReference>
<protein>
    <submittedName>
        <fullName evidence="2">AAA domain protein</fullName>
    </submittedName>
</protein>
<accession>J4UE78</accession>
<dbReference type="RefSeq" id="WP_001256120.1">
    <property type="nucleotide sequence ID" value="NZ_ALJN01000012.1"/>
</dbReference>
<dbReference type="Pfam" id="PF13175">
    <property type="entry name" value="AAA_15"/>
    <property type="match status" value="1"/>
</dbReference>
<feature type="domain" description="AAA+ ATPase" evidence="1">
    <location>
        <begin position="20"/>
        <end position="477"/>
    </location>
</feature>